<sequence>MPPRRLYGEKPRRAPKGFFVSTYETLTSSDNAAVVRSIALFGAAVTLLSSSWGEFLLPPYAHIFNSSPFHRILFWTETNFDPPPTQAINDDIMAGTTARA</sequence>
<proteinExistence type="predicted"/>
<keyword evidence="2" id="KW-1185">Reference proteome</keyword>
<dbReference type="EMBL" id="JAVFKD010000004">
    <property type="protein sequence ID" value="KAK5994909.1"/>
    <property type="molecule type" value="Genomic_DNA"/>
</dbReference>
<name>A0ABR0SS82_9HYPO</name>
<evidence type="ECO:0000313" key="2">
    <source>
        <dbReference type="Proteomes" id="UP001338125"/>
    </source>
</evidence>
<protein>
    <submittedName>
        <fullName evidence="1">Uncharacterized protein</fullName>
    </submittedName>
</protein>
<dbReference type="Proteomes" id="UP001338125">
    <property type="component" value="Unassembled WGS sequence"/>
</dbReference>
<evidence type="ECO:0000313" key="1">
    <source>
        <dbReference type="EMBL" id="KAK5994909.1"/>
    </source>
</evidence>
<reference evidence="1 2" key="1">
    <citation type="submission" date="2024-01" db="EMBL/GenBank/DDBJ databases">
        <title>Complete genome of Cladobotryum mycophilum ATHUM6906.</title>
        <authorList>
            <person name="Christinaki A.C."/>
            <person name="Myridakis A.I."/>
            <person name="Kouvelis V.N."/>
        </authorList>
    </citation>
    <scope>NUCLEOTIDE SEQUENCE [LARGE SCALE GENOMIC DNA]</scope>
    <source>
        <strain evidence="1 2">ATHUM6906</strain>
    </source>
</reference>
<comment type="caution">
    <text evidence="1">The sequence shown here is derived from an EMBL/GenBank/DDBJ whole genome shotgun (WGS) entry which is preliminary data.</text>
</comment>
<organism evidence="1 2">
    <name type="scientific">Cladobotryum mycophilum</name>
    <dbReference type="NCBI Taxonomy" id="491253"/>
    <lineage>
        <taxon>Eukaryota</taxon>
        <taxon>Fungi</taxon>
        <taxon>Dikarya</taxon>
        <taxon>Ascomycota</taxon>
        <taxon>Pezizomycotina</taxon>
        <taxon>Sordariomycetes</taxon>
        <taxon>Hypocreomycetidae</taxon>
        <taxon>Hypocreales</taxon>
        <taxon>Hypocreaceae</taxon>
        <taxon>Cladobotryum</taxon>
    </lineage>
</organism>
<gene>
    <name evidence="1" type="ORF">PT974_03297</name>
</gene>
<accession>A0ABR0SS82</accession>